<keyword evidence="5" id="KW-1185">Reference proteome</keyword>
<evidence type="ECO:0000256" key="3">
    <source>
        <dbReference type="RuleBase" id="RU000363"/>
    </source>
</evidence>
<dbReference type="NCBIfam" id="NF006119">
    <property type="entry name" value="PRK08264.1-5"/>
    <property type="match status" value="1"/>
</dbReference>
<dbReference type="PANTHER" id="PTHR44169">
    <property type="entry name" value="NADPH-DEPENDENT 1-ACYLDIHYDROXYACETONE PHOSPHATE REDUCTASE"/>
    <property type="match status" value="1"/>
</dbReference>
<comment type="caution">
    <text evidence="4">The sequence shown here is derived from an EMBL/GenBank/DDBJ whole genome shotgun (WGS) entry which is preliminary data.</text>
</comment>
<dbReference type="EMBL" id="JBEZLS010000002">
    <property type="protein sequence ID" value="MEU9350018.1"/>
    <property type="molecule type" value="Genomic_DNA"/>
</dbReference>
<protein>
    <submittedName>
        <fullName evidence="4">SDR family oxidoreductase</fullName>
    </submittedName>
</protein>
<dbReference type="PANTHER" id="PTHR44169:SF6">
    <property type="entry name" value="NADPH-DEPENDENT 1-ACYLDIHYDROXYACETONE PHOSPHATE REDUCTASE"/>
    <property type="match status" value="1"/>
</dbReference>
<dbReference type="PRINTS" id="PR00081">
    <property type="entry name" value="GDHRDH"/>
</dbReference>
<keyword evidence="2" id="KW-0560">Oxidoreductase</keyword>
<dbReference type="Pfam" id="PF00106">
    <property type="entry name" value="adh_short"/>
    <property type="match status" value="1"/>
</dbReference>
<dbReference type="RefSeq" id="WP_359976552.1">
    <property type="nucleotide sequence ID" value="NZ_JBEZLS010000002.1"/>
</dbReference>
<evidence type="ECO:0000256" key="1">
    <source>
        <dbReference type="ARBA" id="ARBA00006484"/>
    </source>
</evidence>
<evidence type="ECO:0000256" key="2">
    <source>
        <dbReference type="ARBA" id="ARBA00023002"/>
    </source>
</evidence>
<sequence length="251" mass="26751">MASWQEKEIYGRSTGRDFLRLPGRVWPGTSRRIGRRFVDELLARGAEKVYSAARSPEKITTSDPRVSPLYLDLLDEKSITDATAVAQDVTLLVNNAGIATGANLLTDDLDDVRRELETHLFGTLRAFAPVLATHGGGAIVNVLSVLSWIATPQGSGSYSVAKAAEWNMTNAVRVELAGQKTLVQGVHLGAADTDMMAGTDAPKIDPVDVARASLDGVQSNSLEVLVDDPSRFVKAALAGDPAQLYGPAPAR</sequence>
<comment type="similarity">
    <text evidence="1 3">Belongs to the short-chain dehydrogenases/reductases (SDR) family.</text>
</comment>
<dbReference type="SUPFAM" id="SSF51735">
    <property type="entry name" value="NAD(P)-binding Rossmann-fold domains"/>
    <property type="match status" value="1"/>
</dbReference>
<gene>
    <name evidence="4" type="ORF">AB0D65_03120</name>
</gene>
<evidence type="ECO:0000313" key="5">
    <source>
        <dbReference type="Proteomes" id="UP001551582"/>
    </source>
</evidence>
<proteinExistence type="inferred from homology"/>
<reference evidence="4 5" key="1">
    <citation type="submission" date="2024-06" db="EMBL/GenBank/DDBJ databases">
        <title>The Natural Products Discovery Center: Release of the First 8490 Sequenced Strains for Exploring Actinobacteria Biosynthetic Diversity.</title>
        <authorList>
            <person name="Kalkreuter E."/>
            <person name="Kautsar S.A."/>
            <person name="Yang D."/>
            <person name="Bader C.D."/>
            <person name="Teijaro C.N."/>
            <person name="Fluegel L."/>
            <person name="Davis C.M."/>
            <person name="Simpson J.R."/>
            <person name="Lauterbach L."/>
            <person name="Steele A.D."/>
            <person name="Gui C."/>
            <person name="Meng S."/>
            <person name="Li G."/>
            <person name="Viehrig K."/>
            <person name="Ye F."/>
            <person name="Su P."/>
            <person name="Kiefer A.F."/>
            <person name="Nichols A."/>
            <person name="Cepeda A.J."/>
            <person name="Yan W."/>
            <person name="Fan B."/>
            <person name="Jiang Y."/>
            <person name="Adhikari A."/>
            <person name="Zheng C.-J."/>
            <person name="Schuster L."/>
            <person name="Cowan T.M."/>
            <person name="Smanski M.J."/>
            <person name="Chevrette M.G."/>
            <person name="De Carvalho L.P.S."/>
            <person name="Shen B."/>
        </authorList>
    </citation>
    <scope>NUCLEOTIDE SEQUENCE [LARGE SCALE GENOMIC DNA]</scope>
    <source>
        <strain evidence="4 5">NPDC048274</strain>
    </source>
</reference>
<organism evidence="4 5">
    <name type="scientific">Streptomyces griseoloalbus</name>
    <dbReference type="NCBI Taxonomy" id="67303"/>
    <lineage>
        <taxon>Bacteria</taxon>
        <taxon>Bacillati</taxon>
        <taxon>Actinomycetota</taxon>
        <taxon>Actinomycetes</taxon>
        <taxon>Kitasatosporales</taxon>
        <taxon>Streptomycetaceae</taxon>
        <taxon>Streptomyces</taxon>
    </lineage>
</organism>
<accession>A0ABV3DYP3</accession>
<name>A0ABV3DYP3_9ACTN</name>
<dbReference type="InterPro" id="IPR036291">
    <property type="entry name" value="NAD(P)-bd_dom_sf"/>
</dbReference>
<dbReference type="Gene3D" id="3.40.50.720">
    <property type="entry name" value="NAD(P)-binding Rossmann-like Domain"/>
    <property type="match status" value="1"/>
</dbReference>
<evidence type="ECO:0000313" key="4">
    <source>
        <dbReference type="EMBL" id="MEU9350018.1"/>
    </source>
</evidence>
<dbReference type="Proteomes" id="UP001551582">
    <property type="component" value="Unassembled WGS sequence"/>
</dbReference>
<dbReference type="InterPro" id="IPR002347">
    <property type="entry name" value="SDR_fam"/>
</dbReference>
<dbReference type="PRINTS" id="PR00080">
    <property type="entry name" value="SDRFAMILY"/>
</dbReference>